<evidence type="ECO:0000313" key="2">
    <source>
        <dbReference type="EMBL" id="NYF80371.1"/>
    </source>
</evidence>
<dbReference type="SUPFAM" id="SSF52833">
    <property type="entry name" value="Thioredoxin-like"/>
    <property type="match status" value="1"/>
</dbReference>
<evidence type="ECO:0000313" key="3">
    <source>
        <dbReference type="Proteomes" id="UP000589520"/>
    </source>
</evidence>
<keyword evidence="3" id="KW-1185">Reference proteome</keyword>
<accession>A0A7Y9PIB0</accession>
<gene>
    <name evidence="2" type="ORF">HDF17_002691</name>
</gene>
<dbReference type="Pfam" id="PF03190">
    <property type="entry name" value="Thioredox_DsbH"/>
    <property type="match status" value="1"/>
</dbReference>
<protein>
    <recommendedName>
        <fullName evidence="1">Spermatogenesis-associated protein 20-like TRX domain-containing protein</fullName>
    </recommendedName>
</protein>
<dbReference type="Gene3D" id="1.50.10.20">
    <property type="match status" value="1"/>
</dbReference>
<comment type="caution">
    <text evidence="2">The sequence shown here is derived from an EMBL/GenBank/DDBJ whole genome shotgun (WGS) entry which is preliminary data.</text>
</comment>
<dbReference type="InterPro" id="IPR008928">
    <property type="entry name" value="6-hairpin_glycosidase_sf"/>
</dbReference>
<dbReference type="SUPFAM" id="SSF48208">
    <property type="entry name" value="Six-hairpin glycosidases"/>
    <property type="match status" value="1"/>
</dbReference>
<name>A0A7Y9PIB0_9BACT</name>
<dbReference type="Proteomes" id="UP000589520">
    <property type="component" value="Unassembled WGS sequence"/>
</dbReference>
<dbReference type="InterPro" id="IPR036249">
    <property type="entry name" value="Thioredoxin-like_sf"/>
</dbReference>
<dbReference type="PIRSF" id="PIRSF006402">
    <property type="entry name" value="UCP006402_thioredoxin"/>
    <property type="match status" value="1"/>
</dbReference>
<dbReference type="Gene3D" id="3.40.30.10">
    <property type="entry name" value="Glutaredoxin"/>
    <property type="match status" value="1"/>
</dbReference>
<dbReference type="InterPro" id="IPR004879">
    <property type="entry name" value="Ssp411-like_TRX"/>
</dbReference>
<dbReference type="AlphaFoldDB" id="A0A7Y9PIB0"/>
<sequence length="710" mass="78298">MSEQHGTEHWNSLSKAASAYLRSAMHQPVEWQEWGPDAFEKAQSEDKPILLDIGAVWCHWCHVMDRESYENAEIAEIINKFYIPVKVDRDERPDVDTRYQSAISSISGQGGWPLTAFLTPEGLPYFGGTYFPPDDRHGRPGFRRVLFTMAEAFQKKRNEVNESATGVMSTIEHNETFSGRAGNPGSELVTKLVDSALQQFDPRHGGFGSQPKFPHCGAIDLLLDVASRPVANNEAAKRAALITLEQMSRGGIYDHLAGGFHRYSVDERWIVPHFEKMAYDNSELLKNYVHAFQTFAEPETARVAREIVRWIDEWLSDREHGGFYASQDADFSLDDDGDYFTWTLAEATAALTPEELAIAAPFYDIGEVGDMHHDPAKNVLHVNQPLTAVAKSAAVDPEAAKALLISARRKLYAARLTRQTPYVDKTVYTGWNAMLISAYLEAGRVLDLPEAKAFALKTLDRILAEAWSPTTGVAHVVAYGEGTTSTARVSGVLEDYVFFAIAALDAWDSTGDLRYYTAAESIADSAIQRFYDRTGGAFFDTEVSTNGQRPLGALATRRKPLQDSPTPAGNSVAATLLLRLHALNGRTEYADMATDTLEAFAGIVEHFGLYAASYGLALQRMVTPPVQVCIIGDDPTARHLEAIALARYAVNKSVIRLTREQLQALPPALAETLPFLPTVEGSFAVLCSGNTCQPPITDPEQLMELLNKSV</sequence>
<reference evidence="2 3" key="1">
    <citation type="submission" date="2020-07" db="EMBL/GenBank/DDBJ databases">
        <title>Genomic Encyclopedia of Type Strains, Phase IV (KMG-V): Genome sequencing to study the core and pangenomes of soil and plant-associated prokaryotes.</title>
        <authorList>
            <person name="Whitman W."/>
        </authorList>
    </citation>
    <scope>NUCLEOTIDE SEQUENCE [LARGE SCALE GENOMIC DNA]</scope>
    <source>
        <strain evidence="2 3">X4EP2</strain>
    </source>
</reference>
<dbReference type="InterPro" id="IPR024705">
    <property type="entry name" value="Ssp411"/>
</dbReference>
<organism evidence="2 3">
    <name type="scientific">Granulicella arctica</name>
    <dbReference type="NCBI Taxonomy" id="940613"/>
    <lineage>
        <taxon>Bacteria</taxon>
        <taxon>Pseudomonadati</taxon>
        <taxon>Acidobacteriota</taxon>
        <taxon>Terriglobia</taxon>
        <taxon>Terriglobales</taxon>
        <taxon>Acidobacteriaceae</taxon>
        <taxon>Granulicella</taxon>
    </lineage>
</organism>
<evidence type="ECO:0000259" key="1">
    <source>
        <dbReference type="Pfam" id="PF03190"/>
    </source>
</evidence>
<dbReference type="PANTHER" id="PTHR42899">
    <property type="entry name" value="SPERMATOGENESIS-ASSOCIATED PROTEIN 20"/>
    <property type="match status" value="1"/>
</dbReference>
<dbReference type="GO" id="GO:0005975">
    <property type="term" value="P:carbohydrate metabolic process"/>
    <property type="evidence" value="ECO:0007669"/>
    <property type="project" value="InterPro"/>
</dbReference>
<feature type="domain" description="Spermatogenesis-associated protein 20-like TRX" evidence="1">
    <location>
        <begin position="11"/>
        <end position="171"/>
    </location>
</feature>
<proteinExistence type="predicted"/>
<dbReference type="PANTHER" id="PTHR42899:SF1">
    <property type="entry name" value="SPERMATOGENESIS-ASSOCIATED PROTEIN 20"/>
    <property type="match status" value="1"/>
</dbReference>
<dbReference type="EMBL" id="JACCCW010000002">
    <property type="protein sequence ID" value="NYF80371.1"/>
    <property type="molecule type" value="Genomic_DNA"/>
</dbReference>
<dbReference type="RefSeq" id="WP_179491710.1">
    <property type="nucleotide sequence ID" value="NZ_JACCCW010000002.1"/>
</dbReference>
<dbReference type="CDD" id="cd02955">
    <property type="entry name" value="SSP411"/>
    <property type="match status" value="1"/>
</dbReference>